<evidence type="ECO:0000256" key="4">
    <source>
        <dbReference type="ARBA" id="ARBA00022692"/>
    </source>
</evidence>
<keyword evidence="6 7" id="KW-0472">Membrane</keyword>
<evidence type="ECO:0000313" key="10">
    <source>
        <dbReference type="EMBL" id="KAL2783242.1"/>
    </source>
</evidence>
<dbReference type="InterPro" id="IPR003864">
    <property type="entry name" value="CSC1/OSCA1-like_7TM"/>
</dbReference>
<evidence type="ECO:0000256" key="2">
    <source>
        <dbReference type="ARBA" id="ARBA00007779"/>
    </source>
</evidence>
<proteinExistence type="inferred from homology"/>
<dbReference type="Pfam" id="PF13967">
    <property type="entry name" value="RSN1_TM"/>
    <property type="match status" value="1"/>
</dbReference>
<gene>
    <name evidence="10" type="ORF">BJX66DRAFT_349676</name>
</gene>
<feature type="domain" description="CSC1/OSCA1-like 7TM region" evidence="8">
    <location>
        <begin position="353"/>
        <end position="413"/>
    </location>
</feature>
<name>A0ABR4FJ28_9EURO</name>
<dbReference type="PANTHER" id="PTHR13018">
    <property type="entry name" value="PROBABLE MEMBRANE PROTEIN DUF221-RELATED"/>
    <property type="match status" value="1"/>
</dbReference>
<evidence type="ECO:0000313" key="11">
    <source>
        <dbReference type="Proteomes" id="UP001610563"/>
    </source>
</evidence>
<evidence type="ECO:0000259" key="9">
    <source>
        <dbReference type="Pfam" id="PF13967"/>
    </source>
</evidence>
<keyword evidence="11" id="KW-1185">Reference proteome</keyword>
<feature type="transmembrane region" description="Helical" evidence="7">
    <location>
        <begin position="28"/>
        <end position="49"/>
    </location>
</feature>
<dbReference type="Pfam" id="PF02714">
    <property type="entry name" value="RSN1_7TM"/>
    <property type="match status" value="2"/>
</dbReference>
<evidence type="ECO:0008006" key="12">
    <source>
        <dbReference type="Google" id="ProtNLM"/>
    </source>
</evidence>
<protein>
    <recommendedName>
        <fullName evidence="12">DUF221 domain protein</fullName>
    </recommendedName>
</protein>
<keyword evidence="5 7" id="KW-1133">Transmembrane helix</keyword>
<feature type="domain" description="CSC1/OSCA1-like 7TM region" evidence="8">
    <location>
        <begin position="414"/>
        <end position="582"/>
    </location>
</feature>
<comment type="caution">
    <text evidence="10">The sequence shown here is derived from an EMBL/GenBank/DDBJ whole genome shotgun (WGS) entry which is preliminary data.</text>
</comment>
<evidence type="ECO:0000256" key="3">
    <source>
        <dbReference type="ARBA" id="ARBA00022448"/>
    </source>
</evidence>
<dbReference type="EMBL" id="JBFTWV010000253">
    <property type="protein sequence ID" value="KAL2783242.1"/>
    <property type="molecule type" value="Genomic_DNA"/>
</dbReference>
<feature type="transmembrane region" description="Helical" evidence="7">
    <location>
        <begin position="461"/>
        <end position="481"/>
    </location>
</feature>
<evidence type="ECO:0000256" key="6">
    <source>
        <dbReference type="ARBA" id="ARBA00023136"/>
    </source>
</evidence>
<dbReference type="InterPro" id="IPR032880">
    <property type="entry name" value="CSC1/OSCA1-like_N"/>
</dbReference>
<reference evidence="10 11" key="1">
    <citation type="submission" date="2024-07" db="EMBL/GenBank/DDBJ databases">
        <title>Section-level genome sequencing and comparative genomics of Aspergillus sections Usti and Cavernicolus.</title>
        <authorList>
            <consortium name="Lawrence Berkeley National Laboratory"/>
            <person name="Nybo J.L."/>
            <person name="Vesth T.C."/>
            <person name="Theobald S."/>
            <person name="Frisvad J.C."/>
            <person name="Larsen T.O."/>
            <person name="Kjaerboelling I."/>
            <person name="Rothschild-Mancinelli K."/>
            <person name="Lyhne E.K."/>
            <person name="Kogle M.E."/>
            <person name="Barry K."/>
            <person name="Clum A."/>
            <person name="Na H."/>
            <person name="Ledsgaard L."/>
            <person name="Lin J."/>
            <person name="Lipzen A."/>
            <person name="Kuo A."/>
            <person name="Riley R."/>
            <person name="Mondo S."/>
            <person name="Labutti K."/>
            <person name="Haridas S."/>
            <person name="Pangalinan J."/>
            <person name="Salamov A.A."/>
            <person name="Simmons B.A."/>
            <person name="Magnuson J.K."/>
            <person name="Chen J."/>
            <person name="Drula E."/>
            <person name="Henrissat B."/>
            <person name="Wiebenga A."/>
            <person name="Lubbers R.J."/>
            <person name="Gomes A.C."/>
            <person name="Makela M.R."/>
            <person name="Stajich J."/>
            <person name="Grigoriev I.V."/>
            <person name="Mortensen U.H."/>
            <person name="De Vries R.P."/>
            <person name="Baker S.E."/>
            <person name="Andersen M.R."/>
        </authorList>
    </citation>
    <scope>NUCLEOTIDE SEQUENCE [LARGE SCALE GENOMIC DNA]</scope>
    <source>
        <strain evidence="10 11">CBS 209.92</strain>
    </source>
</reference>
<accession>A0ABR4FJ28</accession>
<keyword evidence="3" id="KW-0813">Transport</keyword>
<dbReference type="InterPro" id="IPR045122">
    <property type="entry name" value="Csc1-like"/>
</dbReference>
<organism evidence="10 11">
    <name type="scientific">Aspergillus keveii</name>
    <dbReference type="NCBI Taxonomy" id="714993"/>
    <lineage>
        <taxon>Eukaryota</taxon>
        <taxon>Fungi</taxon>
        <taxon>Dikarya</taxon>
        <taxon>Ascomycota</taxon>
        <taxon>Pezizomycotina</taxon>
        <taxon>Eurotiomycetes</taxon>
        <taxon>Eurotiomycetidae</taxon>
        <taxon>Eurotiales</taxon>
        <taxon>Aspergillaceae</taxon>
        <taxon>Aspergillus</taxon>
        <taxon>Aspergillus subgen. Nidulantes</taxon>
    </lineage>
</organism>
<feature type="domain" description="CSC1/OSCA1-like N-terminal transmembrane" evidence="9">
    <location>
        <begin position="28"/>
        <end position="173"/>
    </location>
</feature>
<dbReference type="PANTHER" id="PTHR13018:SF20">
    <property type="entry name" value="SPORULATION-SPECIFIC PROTEIN 75"/>
    <property type="match status" value="1"/>
</dbReference>
<feature type="transmembrane region" description="Helical" evidence="7">
    <location>
        <begin position="588"/>
        <end position="608"/>
    </location>
</feature>
<keyword evidence="4 7" id="KW-0812">Transmembrane</keyword>
<feature type="transmembrane region" description="Helical" evidence="7">
    <location>
        <begin position="109"/>
        <end position="129"/>
    </location>
</feature>
<comment type="subcellular location">
    <subcellularLocation>
        <location evidence="1">Membrane</location>
        <topology evidence="1">Multi-pass membrane protein</topology>
    </subcellularLocation>
</comment>
<feature type="transmembrane region" description="Helical" evidence="7">
    <location>
        <begin position="502"/>
        <end position="522"/>
    </location>
</feature>
<evidence type="ECO:0000256" key="5">
    <source>
        <dbReference type="ARBA" id="ARBA00022989"/>
    </source>
</evidence>
<feature type="transmembrane region" description="Helical" evidence="7">
    <location>
        <begin position="353"/>
        <end position="377"/>
    </location>
</feature>
<evidence type="ECO:0000259" key="8">
    <source>
        <dbReference type="Pfam" id="PF02714"/>
    </source>
</evidence>
<evidence type="ECO:0000256" key="1">
    <source>
        <dbReference type="ARBA" id="ARBA00004141"/>
    </source>
</evidence>
<dbReference type="Proteomes" id="UP001610563">
    <property type="component" value="Unassembled WGS sequence"/>
</dbReference>
<evidence type="ECO:0000256" key="7">
    <source>
        <dbReference type="SAM" id="Phobius"/>
    </source>
</evidence>
<feature type="transmembrane region" description="Helical" evidence="7">
    <location>
        <begin position="528"/>
        <end position="546"/>
    </location>
</feature>
<feature type="transmembrane region" description="Helical" evidence="7">
    <location>
        <begin position="155"/>
        <end position="174"/>
    </location>
</feature>
<comment type="similarity">
    <text evidence="2">Belongs to the CSC1 (TC 1.A.17) family.</text>
</comment>
<sequence length="624" mass="70162">MNSTILDSALADAAGKAQKSQGLSAESFFISLAVYGTILLCSFTIFTFCKDHRLAAFQPRCLKDKTIEFLPRGRITWVRHLVQLVLDEEFLVQKLGLDGYLALRLLKTAIIMLTPAMVLTLPVLVPVYLTAGKGGVAGFDKLSISNIQADQTNRFWIVTLVTIILDIHFCRILNIEFQKVLRLRQAFLHDHSQAPMLLLITEIPPRMWNDKLLSKILSSFTSGPVEIILPRRNECEYKQKRVRELLDELHTMSHTSSQSKKSTFLPAAIQNVNLPSKHELSIRWQVRRLTRDIKDITSVAIVCFPELFSAHLALQARAVSVPRTMECHSIEDSVLKSLTGVYRTRLSRSLTSLGLLFILTVLAVFWAIPIALTGLLSQLKYLETITSHLDGLSNAQLSTIQGILPQIALSLLIHYFIFLYTQSFLVVSISSSVTTMIPEIISDFQSIPAILATNLPKASNYFYPYMLLQAVSHSIMVLFQLPESLFKIVRGPRNGAPEITEWSFVYGVFTNLISICIVFSVISPVLLVVGLAMFVVFLVVYSYQAIYVLDGHSQSPGLLYWEALHHIFVGIYTKDLFLFGIFTLRNSVGPMIVVVFLIGAVAWTQNYVQRNFRPLVKYISATQI</sequence>